<comment type="caution">
    <text evidence="6">The sequence shown here is derived from an EMBL/GenBank/DDBJ whole genome shotgun (WGS) entry which is preliminary data.</text>
</comment>
<feature type="domain" description="HTH lysR-type" evidence="5">
    <location>
        <begin position="1"/>
        <end position="58"/>
    </location>
</feature>
<dbReference type="PRINTS" id="PR00039">
    <property type="entry name" value="HTHLYSR"/>
</dbReference>
<dbReference type="GO" id="GO:0003677">
    <property type="term" value="F:DNA binding"/>
    <property type="evidence" value="ECO:0007669"/>
    <property type="project" value="UniProtKB-KW"/>
</dbReference>
<dbReference type="InterPro" id="IPR050950">
    <property type="entry name" value="HTH-type_LysR_regulators"/>
</dbReference>
<protein>
    <submittedName>
        <fullName evidence="6">DNA-binding transcriptional LysR family regulator</fullName>
    </submittedName>
</protein>
<evidence type="ECO:0000256" key="3">
    <source>
        <dbReference type="ARBA" id="ARBA00023125"/>
    </source>
</evidence>
<evidence type="ECO:0000256" key="4">
    <source>
        <dbReference type="ARBA" id="ARBA00023163"/>
    </source>
</evidence>
<keyword evidence="2" id="KW-0805">Transcription regulation</keyword>
<reference evidence="6 7" key="1">
    <citation type="submission" date="2020-08" db="EMBL/GenBank/DDBJ databases">
        <title>Genomic Encyclopedia of Type Strains, Phase III (KMG-III): the genomes of soil and plant-associated and newly described type strains.</title>
        <authorList>
            <person name="Whitman W."/>
        </authorList>
    </citation>
    <scope>NUCLEOTIDE SEQUENCE [LARGE SCALE GENOMIC DNA]</scope>
    <source>
        <strain evidence="6 7">CECT 4462</strain>
    </source>
</reference>
<evidence type="ECO:0000259" key="5">
    <source>
        <dbReference type="PROSITE" id="PS50931"/>
    </source>
</evidence>
<keyword evidence="4" id="KW-0804">Transcription</keyword>
<dbReference type="InterPro" id="IPR036390">
    <property type="entry name" value="WH_DNA-bd_sf"/>
</dbReference>
<dbReference type="Proteomes" id="UP000549250">
    <property type="component" value="Unassembled WGS sequence"/>
</dbReference>
<evidence type="ECO:0000313" key="7">
    <source>
        <dbReference type="Proteomes" id="UP000549250"/>
    </source>
</evidence>
<dbReference type="Gene3D" id="3.40.190.290">
    <property type="match status" value="1"/>
</dbReference>
<dbReference type="GO" id="GO:0003700">
    <property type="term" value="F:DNA-binding transcription factor activity"/>
    <property type="evidence" value="ECO:0007669"/>
    <property type="project" value="InterPro"/>
</dbReference>
<evidence type="ECO:0000256" key="2">
    <source>
        <dbReference type="ARBA" id="ARBA00023015"/>
    </source>
</evidence>
<gene>
    <name evidence="6" type="ORF">FHR87_003359</name>
</gene>
<dbReference type="Pfam" id="PF00126">
    <property type="entry name" value="HTH_1"/>
    <property type="match status" value="1"/>
</dbReference>
<dbReference type="SUPFAM" id="SSF46785">
    <property type="entry name" value="Winged helix' DNA-binding domain"/>
    <property type="match status" value="1"/>
</dbReference>
<dbReference type="SUPFAM" id="SSF53850">
    <property type="entry name" value="Periplasmic binding protein-like II"/>
    <property type="match status" value="1"/>
</dbReference>
<dbReference type="InterPro" id="IPR036388">
    <property type="entry name" value="WH-like_DNA-bd_sf"/>
</dbReference>
<dbReference type="PROSITE" id="PS50931">
    <property type="entry name" value="HTH_LYSR"/>
    <property type="match status" value="1"/>
</dbReference>
<name>A0A839T603_AZOMA</name>
<comment type="similarity">
    <text evidence="1">Belongs to the LysR transcriptional regulatory family.</text>
</comment>
<evidence type="ECO:0000256" key="1">
    <source>
        <dbReference type="ARBA" id="ARBA00009437"/>
    </source>
</evidence>
<dbReference type="RefSeq" id="WP_183167783.1">
    <property type="nucleotide sequence ID" value="NZ_JACHXI010000021.1"/>
</dbReference>
<dbReference type="AlphaFoldDB" id="A0A839T603"/>
<dbReference type="FunFam" id="1.10.10.10:FF:000001">
    <property type="entry name" value="LysR family transcriptional regulator"/>
    <property type="match status" value="1"/>
</dbReference>
<dbReference type="EMBL" id="JACHXI010000021">
    <property type="protein sequence ID" value="MBB3104931.1"/>
    <property type="molecule type" value="Genomic_DNA"/>
</dbReference>
<keyword evidence="3 6" id="KW-0238">DNA-binding</keyword>
<accession>A0A839T603</accession>
<dbReference type="Gene3D" id="1.10.10.10">
    <property type="entry name" value="Winged helix-like DNA-binding domain superfamily/Winged helix DNA-binding domain"/>
    <property type="match status" value="1"/>
</dbReference>
<organism evidence="6 7">
    <name type="scientific">Azomonas macrocytogenes</name>
    <name type="common">Azotobacter macrocytogenes</name>
    <dbReference type="NCBI Taxonomy" id="69962"/>
    <lineage>
        <taxon>Bacteria</taxon>
        <taxon>Pseudomonadati</taxon>
        <taxon>Pseudomonadota</taxon>
        <taxon>Gammaproteobacteria</taxon>
        <taxon>Pseudomonadales</taxon>
        <taxon>Pseudomonadaceae</taxon>
        <taxon>Azomonas</taxon>
    </lineage>
</organism>
<keyword evidence="7" id="KW-1185">Reference proteome</keyword>
<dbReference type="InterPro" id="IPR000847">
    <property type="entry name" value="LysR_HTH_N"/>
</dbReference>
<dbReference type="PANTHER" id="PTHR30419:SF30">
    <property type="entry name" value="LYSR FAMILY TRANSCRIPTIONAL REGULATOR"/>
    <property type="match status" value="1"/>
</dbReference>
<sequence>MDLHQLRHFVALAEHANFTRAAEASCITQSAFSRSIQTLEQDLGCRLVERSKRGISLTTQGLALQARARKLLAGASSLRAEISALEMTARPALRFGAGPLPAARLVPDAVADFLDRHGDTRIELRVEMPDVLKQFLNTGEIEFMVADLRHIEASKGYVTRPLRTRRFQLFCRQQHPLLSGGTPAFRALANYPLACTTLPTELRILLGERAGRRTLPVSMECRDTDILLRIVARSNTIGIVTEDVVAHTLAQGGFQTLQFTDTPQALLDGGTCFGISYCADRQLSSAAQRLLESICLFDELSQPYRAAPLGDYCLAV</sequence>
<proteinExistence type="inferred from homology"/>
<dbReference type="GO" id="GO:0005829">
    <property type="term" value="C:cytosol"/>
    <property type="evidence" value="ECO:0007669"/>
    <property type="project" value="TreeGrafter"/>
</dbReference>
<evidence type="ECO:0000313" key="6">
    <source>
        <dbReference type="EMBL" id="MBB3104931.1"/>
    </source>
</evidence>
<dbReference type="InterPro" id="IPR005119">
    <property type="entry name" value="LysR_subst-bd"/>
</dbReference>
<dbReference type="PANTHER" id="PTHR30419">
    <property type="entry name" value="HTH-TYPE TRANSCRIPTIONAL REGULATOR YBHD"/>
    <property type="match status" value="1"/>
</dbReference>
<dbReference type="Pfam" id="PF03466">
    <property type="entry name" value="LysR_substrate"/>
    <property type="match status" value="1"/>
</dbReference>